<keyword evidence="2" id="KW-1185">Reference proteome</keyword>
<proteinExistence type="predicted"/>
<dbReference type="RefSeq" id="WP_280653829.1">
    <property type="nucleotide sequence ID" value="NZ_JANQDH010000033.1"/>
</dbReference>
<accession>A0AA43KBD6</accession>
<evidence type="ECO:0000313" key="1">
    <source>
        <dbReference type="EMBL" id="MDH6059820.1"/>
    </source>
</evidence>
<evidence type="ECO:0008006" key="3">
    <source>
        <dbReference type="Google" id="ProtNLM"/>
    </source>
</evidence>
<reference evidence="1 2" key="1">
    <citation type="journal article" date="2023" name="J. Phycol.">
        <title>Chrysosporum ovalisporum is synonymous with the true-branching cyanobacterium Umezakia natans (Nostocales/Aphanizomenonaceae).</title>
        <authorList>
            <person name="McGregor G.B."/>
            <person name="Sendall B.C."/>
            <person name="Niiyama Y."/>
            <person name="Tuji A."/>
            <person name="Willis A."/>
        </authorList>
    </citation>
    <scope>NUCLEOTIDE SEQUENCE [LARGE SCALE GENOMIC DNA]</scope>
    <source>
        <strain evidence="1 2">ANA360D</strain>
    </source>
</reference>
<sequence>MGNAVSRLNIIWVDGGYNGNPFIYWVMDFCRWTVPVVLRAQQHKGFLLLPKRLVV</sequence>
<dbReference type="AlphaFoldDB" id="A0AA43KBD6"/>
<comment type="caution">
    <text evidence="1">The sequence shown here is derived from an EMBL/GenBank/DDBJ whole genome shotgun (WGS) entry which is preliminary data.</text>
</comment>
<evidence type="ECO:0000313" key="2">
    <source>
        <dbReference type="Proteomes" id="UP001159387"/>
    </source>
</evidence>
<gene>
    <name evidence="1" type="ORF">NWP17_05105</name>
</gene>
<protein>
    <recommendedName>
        <fullName evidence="3">Transposase</fullName>
    </recommendedName>
</protein>
<organism evidence="1 2">
    <name type="scientific">Chrysosporum bergii ANA360D</name>
    <dbReference type="NCBI Taxonomy" id="617107"/>
    <lineage>
        <taxon>Bacteria</taxon>
        <taxon>Bacillati</taxon>
        <taxon>Cyanobacteriota</taxon>
        <taxon>Cyanophyceae</taxon>
        <taxon>Nostocales</taxon>
        <taxon>Nodulariaceae</taxon>
        <taxon>Chrysosporum</taxon>
    </lineage>
</organism>
<name>A0AA43KBD6_9CYAN</name>
<dbReference type="EMBL" id="JANQDH010000033">
    <property type="protein sequence ID" value="MDH6059820.1"/>
    <property type="molecule type" value="Genomic_DNA"/>
</dbReference>
<dbReference type="Proteomes" id="UP001159387">
    <property type="component" value="Unassembled WGS sequence"/>
</dbReference>